<dbReference type="Proteomes" id="UP001500909">
    <property type="component" value="Unassembled WGS sequence"/>
</dbReference>
<protein>
    <recommendedName>
        <fullName evidence="3">SUKH-4 immunity protein</fullName>
    </recommendedName>
</protein>
<sequence>MPKYEELVAWAGAGHVVRAERDAVAGWRIPERQKELLVTTGIPVVDNLIGTASFQHEPEPQLRTSDGRLLYRLTQNSHGSRSPALTWAFGVDPDSGAVYYVLPDGEAWFANSSIELWLRTLHHYGLHVSGSAILNDPHADEGAAVAELGRLAVQLKAIDPPAFDGFVGYIWVEFLERWLW</sequence>
<evidence type="ECO:0000313" key="1">
    <source>
        <dbReference type="EMBL" id="GAA0495490.1"/>
    </source>
</evidence>
<dbReference type="EMBL" id="BAAABY010000055">
    <property type="protein sequence ID" value="GAA0495490.1"/>
    <property type="molecule type" value="Genomic_DNA"/>
</dbReference>
<dbReference type="Pfam" id="PF14435">
    <property type="entry name" value="SUKH-4"/>
    <property type="match status" value="1"/>
</dbReference>
<keyword evidence="2" id="KW-1185">Reference proteome</keyword>
<organism evidence="1 2">
    <name type="scientific">Streptomyces olivaceiscleroticus</name>
    <dbReference type="NCBI Taxonomy" id="68245"/>
    <lineage>
        <taxon>Bacteria</taxon>
        <taxon>Bacillati</taxon>
        <taxon>Actinomycetota</taxon>
        <taxon>Actinomycetes</taxon>
        <taxon>Kitasatosporales</taxon>
        <taxon>Streptomycetaceae</taxon>
        <taxon>Streptomyces</taxon>
    </lineage>
</organism>
<name>A0ABN1BFL1_9ACTN</name>
<evidence type="ECO:0000313" key="2">
    <source>
        <dbReference type="Proteomes" id="UP001500909"/>
    </source>
</evidence>
<gene>
    <name evidence="1" type="ORF">GCM10010361_71070</name>
</gene>
<accession>A0ABN1BFL1</accession>
<dbReference type="RefSeq" id="WP_110943973.1">
    <property type="nucleotide sequence ID" value="NZ_BAAABY010000055.1"/>
</dbReference>
<comment type="caution">
    <text evidence="1">The sequence shown here is derived from an EMBL/GenBank/DDBJ whole genome shotgun (WGS) entry which is preliminary data.</text>
</comment>
<dbReference type="InterPro" id="IPR025851">
    <property type="entry name" value="SUKH-4"/>
</dbReference>
<reference evidence="1 2" key="1">
    <citation type="journal article" date="2019" name="Int. J. Syst. Evol. Microbiol.">
        <title>The Global Catalogue of Microorganisms (GCM) 10K type strain sequencing project: providing services to taxonomists for standard genome sequencing and annotation.</title>
        <authorList>
            <consortium name="The Broad Institute Genomics Platform"/>
            <consortium name="The Broad Institute Genome Sequencing Center for Infectious Disease"/>
            <person name="Wu L."/>
            <person name="Ma J."/>
        </authorList>
    </citation>
    <scope>NUCLEOTIDE SEQUENCE [LARGE SCALE GENOMIC DNA]</scope>
    <source>
        <strain evidence="1 2">JCM 4805</strain>
    </source>
</reference>
<proteinExistence type="predicted"/>
<evidence type="ECO:0008006" key="3">
    <source>
        <dbReference type="Google" id="ProtNLM"/>
    </source>
</evidence>